<reference evidence="1" key="1">
    <citation type="journal article" date="2021" name="Proc. Natl. Acad. Sci. U.S.A.">
        <title>A Catalog of Tens of Thousands of Viruses from Human Metagenomes Reveals Hidden Associations with Chronic Diseases.</title>
        <authorList>
            <person name="Tisza M.J."/>
            <person name="Buck C.B."/>
        </authorList>
    </citation>
    <scope>NUCLEOTIDE SEQUENCE</scope>
    <source>
        <strain evidence="1">Ctx9V1</strain>
    </source>
</reference>
<sequence>MIAILLTICLLISTESLVPIHLDRCLTKQFL</sequence>
<accession>A0A8S5RDF5</accession>
<organism evidence="1">
    <name type="scientific">virus sp. ctx9V1</name>
    <dbReference type="NCBI Taxonomy" id="2828001"/>
    <lineage>
        <taxon>Viruses</taxon>
    </lineage>
</organism>
<proteinExistence type="predicted"/>
<protein>
    <submittedName>
        <fullName evidence="1">Uncharacterized protein</fullName>
    </submittedName>
</protein>
<dbReference type="EMBL" id="BK059093">
    <property type="protein sequence ID" value="DAE29187.1"/>
    <property type="molecule type" value="Genomic_DNA"/>
</dbReference>
<name>A0A8S5RDF5_9VIRU</name>
<evidence type="ECO:0000313" key="1">
    <source>
        <dbReference type="EMBL" id="DAE29187.1"/>
    </source>
</evidence>